<sequence>MNKDSLNTDYLWFLIIKSLIMKNVDLIFNEKQESTLFGYVMKETENKDKIWFWVTIAMTFFIMLLFALPTIIIDPYFHYHEPLTDYGYTFYRQRYSNDGIVRHFDYDAYIVGTSMTENFKASEASEIFGYNFIKVPYSGGYYKELDHLIKRSFSSDNDIKMVIRCLDYTLLARDKDAEHEEKDTLHPQFKAPEYMVNANPFDDIKYVLNKTILFNETYSTYLNIRNEVPTTNFDSYSNWCSAFTFGRETVLGEYTHTDDVQPEKEFTQDDYEMIKGNVEQNVIATINEHPDTTFYLFFSPYSICYWDTAHSNGTVKWNIEAERTAIELLLECPNAKLYSFTNDFDLTCNLDNYKDQVHYGEWVNSDILVRMKNGENMLTKENYKEYLDEIEEFYSNYDYSTFAVGNEEQ</sequence>
<evidence type="ECO:0000256" key="1">
    <source>
        <dbReference type="SAM" id="Phobius"/>
    </source>
</evidence>
<keyword evidence="1" id="KW-1133">Transmembrane helix</keyword>
<accession>A0A1M7T501</accession>
<evidence type="ECO:0000313" key="2">
    <source>
        <dbReference type="EMBL" id="SHN65752.1"/>
    </source>
</evidence>
<proteinExistence type="predicted"/>
<feature type="transmembrane region" description="Helical" evidence="1">
    <location>
        <begin position="50"/>
        <end position="72"/>
    </location>
</feature>
<organism evidence="2 3">
    <name type="scientific">Butyrivibrio hungatei DSM 14810</name>
    <dbReference type="NCBI Taxonomy" id="1121132"/>
    <lineage>
        <taxon>Bacteria</taxon>
        <taxon>Bacillati</taxon>
        <taxon>Bacillota</taxon>
        <taxon>Clostridia</taxon>
        <taxon>Lachnospirales</taxon>
        <taxon>Lachnospiraceae</taxon>
        <taxon>Butyrivibrio</taxon>
    </lineage>
</organism>
<name>A0A1M7T501_9FIRM</name>
<keyword evidence="1" id="KW-0812">Transmembrane</keyword>
<dbReference type="EMBL" id="FRDH01000017">
    <property type="protein sequence ID" value="SHN65752.1"/>
    <property type="molecule type" value="Genomic_DNA"/>
</dbReference>
<reference evidence="2 3" key="1">
    <citation type="submission" date="2016-12" db="EMBL/GenBank/DDBJ databases">
        <authorList>
            <person name="Song W.-J."/>
            <person name="Kurnit D.M."/>
        </authorList>
    </citation>
    <scope>NUCLEOTIDE SEQUENCE [LARGE SCALE GENOMIC DNA]</scope>
    <source>
        <strain evidence="2 3">DSM 14810</strain>
    </source>
</reference>
<dbReference type="Proteomes" id="UP000184097">
    <property type="component" value="Unassembled WGS sequence"/>
</dbReference>
<keyword evidence="1" id="KW-0472">Membrane</keyword>
<protein>
    <submittedName>
        <fullName evidence="2">Uncharacterized protein</fullName>
    </submittedName>
</protein>
<gene>
    <name evidence="2" type="ORF">SAMN02745247_03001</name>
</gene>
<dbReference type="AlphaFoldDB" id="A0A1M7T501"/>
<evidence type="ECO:0000313" key="3">
    <source>
        <dbReference type="Proteomes" id="UP000184097"/>
    </source>
</evidence>